<dbReference type="EMBL" id="GGEC01090918">
    <property type="protein sequence ID" value="MBX71402.1"/>
    <property type="molecule type" value="Transcribed_RNA"/>
</dbReference>
<protein>
    <submittedName>
        <fullName evidence="1">Uncharacterized protein</fullName>
    </submittedName>
</protein>
<dbReference type="AlphaFoldDB" id="A0A2P2QWM2"/>
<evidence type="ECO:0000313" key="1">
    <source>
        <dbReference type="EMBL" id="MBX71402.1"/>
    </source>
</evidence>
<organism evidence="1">
    <name type="scientific">Rhizophora mucronata</name>
    <name type="common">Asiatic mangrove</name>
    <dbReference type="NCBI Taxonomy" id="61149"/>
    <lineage>
        <taxon>Eukaryota</taxon>
        <taxon>Viridiplantae</taxon>
        <taxon>Streptophyta</taxon>
        <taxon>Embryophyta</taxon>
        <taxon>Tracheophyta</taxon>
        <taxon>Spermatophyta</taxon>
        <taxon>Magnoliopsida</taxon>
        <taxon>eudicotyledons</taxon>
        <taxon>Gunneridae</taxon>
        <taxon>Pentapetalae</taxon>
        <taxon>rosids</taxon>
        <taxon>fabids</taxon>
        <taxon>Malpighiales</taxon>
        <taxon>Rhizophoraceae</taxon>
        <taxon>Rhizophora</taxon>
    </lineage>
</organism>
<reference evidence="1" key="1">
    <citation type="submission" date="2018-02" db="EMBL/GenBank/DDBJ databases">
        <title>Rhizophora mucronata_Transcriptome.</title>
        <authorList>
            <person name="Meera S.P."/>
            <person name="Sreeshan A."/>
            <person name="Augustine A."/>
        </authorList>
    </citation>
    <scope>NUCLEOTIDE SEQUENCE</scope>
    <source>
        <tissue evidence="1">Leaf</tissue>
    </source>
</reference>
<proteinExistence type="predicted"/>
<accession>A0A2P2QWM2</accession>
<name>A0A2P2QWM2_RHIMU</name>
<sequence length="54" mass="5615">MPFFAAINMGDSTTGISGTFGCSSLTPFFTIINLAVPCSSVSRVSGFPDFSALF</sequence>